<keyword evidence="4" id="KW-1185">Reference proteome</keyword>
<dbReference type="AlphaFoldDB" id="A0A7W5C5L0"/>
<dbReference type="Gene3D" id="3.30.200.20">
    <property type="entry name" value="Phosphorylase Kinase, domain 1"/>
    <property type="match status" value="1"/>
</dbReference>
<evidence type="ECO:0000256" key="1">
    <source>
        <dbReference type="ARBA" id="ARBA00038240"/>
    </source>
</evidence>
<evidence type="ECO:0000313" key="4">
    <source>
        <dbReference type="Proteomes" id="UP000518605"/>
    </source>
</evidence>
<dbReference type="SUPFAM" id="SSF56112">
    <property type="entry name" value="Protein kinase-like (PK-like)"/>
    <property type="match status" value="1"/>
</dbReference>
<proteinExistence type="inferred from homology"/>
<reference evidence="3 4" key="1">
    <citation type="submission" date="2020-08" db="EMBL/GenBank/DDBJ databases">
        <title>Genomic Encyclopedia of Type Strains, Phase III (KMG-III): the genomes of soil and plant-associated and newly described type strains.</title>
        <authorList>
            <person name="Whitman W."/>
        </authorList>
    </citation>
    <scope>NUCLEOTIDE SEQUENCE [LARGE SCALE GENOMIC DNA]</scope>
    <source>
        <strain evidence="3 4">CECT 8234</strain>
    </source>
</reference>
<dbReference type="InterPro" id="IPR011009">
    <property type="entry name" value="Kinase-like_dom_sf"/>
</dbReference>
<comment type="similarity">
    <text evidence="1">Belongs to the pseudomonas-type ThrB family.</text>
</comment>
<dbReference type="EC" id="2.7.1.39" evidence="3"/>
<dbReference type="PANTHER" id="PTHR21064">
    <property type="entry name" value="AMINOGLYCOSIDE PHOSPHOTRANSFERASE DOMAIN-CONTAINING PROTEIN-RELATED"/>
    <property type="match status" value="1"/>
</dbReference>
<protein>
    <submittedName>
        <fullName evidence="3">Homoserine kinase type II</fullName>
        <ecNumber evidence="3">2.7.1.39</ecNumber>
    </submittedName>
</protein>
<organism evidence="3 4">
    <name type="scientific">Paenibacillus endophyticus</name>
    <dbReference type="NCBI Taxonomy" id="1294268"/>
    <lineage>
        <taxon>Bacteria</taxon>
        <taxon>Bacillati</taxon>
        <taxon>Bacillota</taxon>
        <taxon>Bacilli</taxon>
        <taxon>Bacillales</taxon>
        <taxon>Paenibacillaceae</taxon>
        <taxon>Paenibacillus</taxon>
    </lineage>
</organism>
<dbReference type="InterPro" id="IPR050249">
    <property type="entry name" value="Pseudomonas-type_ThrB"/>
</dbReference>
<dbReference type="Gene3D" id="3.90.1200.10">
    <property type="match status" value="1"/>
</dbReference>
<dbReference type="PANTHER" id="PTHR21064:SF6">
    <property type="entry name" value="AMINOGLYCOSIDE PHOSPHOTRANSFERASE DOMAIN-CONTAINING PROTEIN"/>
    <property type="match status" value="1"/>
</dbReference>
<keyword evidence="3" id="KW-0418">Kinase</keyword>
<accession>A0A7W5C5L0</accession>
<dbReference type="RefSeq" id="WP_183560755.1">
    <property type="nucleotide sequence ID" value="NZ_CBCSLB010000011.1"/>
</dbReference>
<feature type="domain" description="Aminoglycoside phosphotransferase" evidence="2">
    <location>
        <begin position="23"/>
        <end position="249"/>
    </location>
</feature>
<evidence type="ECO:0000259" key="2">
    <source>
        <dbReference type="Pfam" id="PF01636"/>
    </source>
</evidence>
<dbReference type="InterPro" id="IPR002575">
    <property type="entry name" value="Aminoglycoside_PTrfase"/>
</dbReference>
<name>A0A7W5C5L0_9BACL</name>
<dbReference type="EMBL" id="JACHXW010000004">
    <property type="protein sequence ID" value="MBB3151607.1"/>
    <property type="molecule type" value="Genomic_DNA"/>
</dbReference>
<sequence>MNDDINFTVYLNEYHFPEPYEVNQRDSGMNNTTRVILSGNERYAFRIYNNHKDVEIVRLEQEVLSALAQQSLPFQIPVPVRNKRGDTLSIAEDGTLSALFHYIDGDRPTASNPEHVYALGQIAALLANALESIKPDRLPLYSPYYELEYTYAAMDEAAFLSMADRSDALRARSINFEYLQRERNLLKEVCVELEGWPKQWIHGDLVFNNTVSRENAIIGVLDFEFATMDVRAMELAVIIVDLLKPEDAELKMKIQLLVNGYKSICPLTAEELQLLPRLMKLRLLDVALHFAVRFRDQLDKDDVLCQIVDQSAFGCKWITENWEDGIT</sequence>
<dbReference type="GO" id="GO:0004413">
    <property type="term" value="F:homoserine kinase activity"/>
    <property type="evidence" value="ECO:0007669"/>
    <property type="project" value="UniProtKB-EC"/>
</dbReference>
<keyword evidence="3" id="KW-0808">Transferase</keyword>
<gene>
    <name evidence="3" type="ORF">FHS16_001653</name>
</gene>
<evidence type="ECO:0000313" key="3">
    <source>
        <dbReference type="EMBL" id="MBB3151607.1"/>
    </source>
</evidence>
<dbReference type="Pfam" id="PF01636">
    <property type="entry name" value="APH"/>
    <property type="match status" value="1"/>
</dbReference>
<comment type="caution">
    <text evidence="3">The sequence shown here is derived from an EMBL/GenBank/DDBJ whole genome shotgun (WGS) entry which is preliminary data.</text>
</comment>
<dbReference type="Proteomes" id="UP000518605">
    <property type="component" value="Unassembled WGS sequence"/>
</dbReference>